<reference evidence="4" key="1">
    <citation type="submission" date="2021-03" db="EMBL/GenBank/DDBJ databases">
        <title>Microbacterium sp. nov., a novel actinobacterium isolated from cow dung.</title>
        <authorList>
            <person name="Zhang L."/>
        </authorList>
    </citation>
    <scope>NUCLEOTIDE SEQUENCE</scope>
    <source>
        <strain evidence="4">NEAU-LLB</strain>
    </source>
</reference>
<evidence type="ECO:0000313" key="4">
    <source>
        <dbReference type="EMBL" id="MBO3664370.1"/>
    </source>
</evidence>
<evidence type="ECO:0000313" key="5">
    <source>
        <dbReference type="Proteomes" id="UP000680132"/>
    </source>
</evidence>
<dbReference type="AlphaFoldDB" id="A0A939QLF7"/>
<feature type="chain" id="PRO_5038277385" description="DUF3558 domain-containing protein" evidence="2">
    <location>
        <begin position="22"/>
        <end position="175"/>
    </location>
</feature>
<organism evidence="4 5">
    <name type="scientific">Microbacterium stercoris</name>
    <dbReference type="NCBI Taxonomy" id="2820289"/>
    <lineage>
        <taxon>Bacteria</taxon>
        <taxon>Bacillati</taxon>
        <taxon>Actinomycetota</taxon>
        <taxon>Actinomycetes</taxon>
        <taxon>Micrococcales</taxon>
        <taxon>Microbacteriaceae</taxon>
        <taxon>Microbacterium</taxon>
    </lineage>
</organism>
<name>A0A939QLF7_9MICO</name>
<dbReference type="EMBL" id="JAGFOA010000001">
    <property type="protein sequence ID" value="MBO3662378.1"/>
    <property type="molecule type" value="Genomic_DNA"/>
</dbReference>
<feature type="signal peptide" evidence="2">
    <location>
        <begin position="1"/>
        <end position="21"/>
    </location>
</feature>
<sequence length="175" mass="18508">MTEFRRPAALLLAGAAMLSLAACTPKGETPDPDTTTPANEGAAAPDAHPTCTTIIPETLVADFKEYGLSAIEEPFAFGDPATTKVEGGITCKWGNPEVPTDHGVQIYGWAPMDESGREKWTAFLTEQGWTHSEGDGLEYFGDPFAEGGMTYAFGDGFVIVADTEDALPLVSFPAS</sequence>
<dbReference type="EMBL" id="JAGFOA010000005">
    <property type="protein sequence ID" value="MBO3664370.1"/>
    <property type="molecule type" value="Genomic_DNA"/>
</dbReference>
<accession>A0A939QLF7</accession>
<protein>
    <recommendedName>
        <fullName evidence="6">DUF3558 domain-containing protein</fullName>
    </recommendedName>
</protein>
<gene>
    <name evidence="3" type="ORF">J5V96_02510</name>
    <name evidence="4" type="ORF">J5V96_12755</name>
</gene>
<dbReference type="Proteomes" id="UP000680132">
    <property type="component" value="Unassembled WGS sequence"/>
</dbReference>
<feature type="region of interest" description="Disordered" evidence="1">
    <location>
        <begin position="24"/>
        <end position="49"/>
    </location>
</feature>
<dbReference type="RefSeq" id="WP_208500060.1">
    <property type="nucleotide sequence ID" value="NZ_JAGFOA010000001.1"/>
</dbReference>
<keyword evidence="2" id="KW-0732">Signal</keyword>
<evidence type="ECO:0000256" key="2">
    <source>
        <dbReference type="SAM" id="SignalP"/>
    </source>
</evidence>
<evidence type="ECO:0000313" key="3">
    <source>
        <dbReference type="EMBL" id="MBO3662378.1"/>
    </source>
</evidence>
<dbReference type="PROSITE" id="PS51257">
    <property type="entry name" value="PROKAR_LIPOPROTEIN"/>
    <property type="match status" value="1"/>
</dbReference>
<comment type="caution">
    <text evidence="4">The sequence shown here is derived from an EMBL/GenBank/DDBJ whole genome shotgun (WGS) entry which is preliminary data.</text>
</comment>
<proteinExistence type="predicted"/>
<evidence type="ECO:0008006" key="6">
    <source>
        <dbReference type="Google" id="ProtNLM"/>
    </source>
</evidence>
<keyword evidence="5" id="KW-1185">Reference proteome</keyword>
<evidence type="ECO:0000256" key="1">
    <source>
        <dbReference type="SAM" id="MobiDB-lite"/>
    </source>
</evidence>